<sequence length="443" mass="51814">MIRVVASLAIVLVFLFNAEANTLENLLKIAEQKDYKLTSLLYRKEADKYRTEQFRAQRRPQFSISTYFGWQEYKPYYSSEVRRTLKYYYLVLRQPVYHPEIKAKIEQSELYSKVDELKVQQEKQYIKYLVVTTLLHLSYSKTKKLLYSKLINLEFERLKRVEELIKRKKETQDTLFNIEKSYQDAKFGLRESEIEADSTLKNLELIVGKLKSKPTLNLIDSLEPFLNKAEELKGDIANNFEVRIAEENIKIARSEIDVRSYNRYPKVDLSFSYSYTSSSAVSVASKDKRAAITVDFPLYQGGLITAQKLEALALERAAIAERENTLREKRTQLEDSLERLRKATENLKYLKEKLRIDEKLIALNREGLKLGAKTVFDLLNSKESYLKDRLSAIEEVHKGLTAYLEVLYLTANLTEDNLRFANSWFKWENAEIEISNRTCKEGL</sequence>
<dbReference type="GO" id="GO:1990281">
    <property type="term" value="C:efflux pump complex"/>
    <property type="evidence" value="ECO:0007669"/>
    <property type="project" value="TreeGrafter"/>
</dbReference>
<dbReference type="OrthoDB" id="9813458at2"/>
<keyword evidence="3" id="KW-0813">Transport</keyword>
<dbReference type="GO" id="GO:0009279">
    <property type="term" value="C:cell outer membrane"/>
    <property type="evidence" value="ECO:0007669"/>
    <property type="project" value="UniProtKB-SubCell"/>
</dbReference>
<dbReference type="GO" id="GO:0015288">
    <property type="term" value="F:porin activity"/>
    <property type="evidence" value="ECO:0007669"/>
    <property type="project" value="TreeGrafter"/>
</dbReference>
<dbReference type="Gene3D" id="1.20.1600.10">
    <property type="entry name" value="Outer membrane efflux proteins (OEP)"/>
    <property type="match status" value="1"/>
</dbReference>
<evidence type="ECO:0000256" key="7">
    <source>
        <dbReference type="ARBA" id="ARBA00023237"/>
    </source>
</evidence>
<evidence type="ECO:0000256" key="8">
    <source>
        <dbReference type="SAM" id="Coils"/>
    </source>
</evidence>
<name>A0A420W645_9BACT</name>
<dbReference type="Proteomes" id="UP000280881">
    <property type="component" value="Unassembled WGS sequence"/>
</dbReference>
<dbReference type="PANTHER" id="PTHR30026:SF20">
    <property type="entry name" value="OUTER MEMBRANE PROTEIN TOLC"/>
    <property type="match status" value="1"/>
</dbReference>
<proteinExistence type="inferred from homology"/>
<keyword evidence="5" id="KW-0812">Transmembrane</keyword>
<dbReference type="RefSeq" id="WP_121171522.1">
    <property type="nucleotide sequence ID" value="NZ_RBIE01000003.1"/>
</dbReference>
<evidence type="ECO:0000256" key="2">
    <source>
        <dbReference type="ARBA" id="ARBA00007613"/>
    </source>
</evidence>
<evidence type="ECO:0000256" key="4">
    <source>
        <dbReference type="ARBA" id="ARBA00022452"/>
    </source>
</evidence>
<dbReference type="EMBL" id="RBIE01000003">
    <property type="protein sequence ID" value="RKQ60616.1"/>
    <property type="molecule type" value="Genomic_DNA"/>
</dbReference>
<comment type="similarity">
    <text evidence="2">Belongs to the outer membrane factor (OMF) (TC 1.B.17) family.</text>
</comment>
<keyword evidence="4" id="KW-1134">Transmembrane beta strand</keyword>
<dbReference type="Pfam" id="PF02321">
    <property type="entry name" value="OEP"/>
    <property type="match status" value="1"/>
</dbReference>
<evidence type="ECO:0000256" key="1">
    <source>
        <dbReference type="ARBA" id="ARBA00004442"/>
    </source>
</evidence>
<dbReference type="GO" id="GO:0015562">
    <property type="term" value="F:efflux transmembrane transporter activity"/>
    <property type="evidence" value="ECO:0007669"/>
    <property type="project" value="InterPro"/>
</dbReference>
<dbReference type="InterPro" id="IPR003423">
    <property type="entry name" value="OMP_efflux"/>
</dbReference>
<comment type="caution">
    <text evidence="9">The sequence shown here is derived from an EMBL/GenBank/DDBJ whole genome shotgun (WGS) entry which is preliminary data.</text>
</comment>
<organism evidence="9 10">
    <name type="scientific">Thermovibrio guaymasensis</name>
    <dbReference type="NCBI Taxonomy" id="240167"/>
    <lineage>
        <taxon>Bacteria</taxon>
        <taxon>Pseudomonadati</taxon>
        <taxon>Aquificota</taxon>
        <taxon>Aquificia</taxon>
        <taxon>Desulfurobacteriales</taxon>
        <taxon>Desulfurobacteriaceae</taxon>
        <taxon>Thermovibrio</taxon>
    </lineage>
</organism>
<comment type="subcellular location">
    <subcellularLocation>
        <location evidence="1">Cell outer membrane</location>
    </subcellularLocation>
</comment>
<evidence type="ECO:0000256" key="6">
    <source>
        <dbReference type="ARBA" id="ARBA00023136"/>
    </source>
</evidence>
<protein>
    <submittedName>
        <fullName evidence="9">Outer membrane protein</fullName>
    </submittedName>
</protein>
<evidence type="ECO:0000313" key="10">
    <source>
        <dbReference type="Proteomes" id="UP000280881"/>
    </source>
</evidence>
<evidence type="ECO:0000313" key="9">
    <source>
        <dbReference type="EMBL" id="RKQ60616.1"/>
    </source>
</evidence>
<dbReference type="PANTHER" id="PTHR30026">
    <property type="entry name" value="OUTER MEMBRANE PROTEIN TOLC"/>
    <property type="match status" value="1"/>
</dbReference>
<dbReference type="SUPFAM" id="SSF56954">
    <property type="entry name" value="Outer membrane efflux proteins (OEP)"/>
    <property type="match status" value="1"/>
</dbReference>
<reference evidence="9 10" key="1">
    <citation type="submission" date="2018-10" db="EMBL/GenBank/DDBJ databases">
        <title>Genomic Encyclopedia of Type Strains, Phase IV (KMG-IV): sequencing the most valuable type-strain genomes for metagenomic binning, comparative biology and taxonomic classification.</title>
        <authorList>
            <person name="Goeker M."/>
        </authorList>
    </citation>
    <scope>NUCLEOTIDE SEQUENCE [LARGE SCALE GENOMIC DNA]</scope>
    <source>
        <strain evidence="9 10">DSM 15521</strain>
    </source>
</reference>
<keyword evidence="10" id="KW-1185">Reference proteome</keyword>
<gene>
    <name evidence="9" type="ORF">C7457_1439</name>
</gene>
<dbReference type="InterPro" id="IPR051906">
    <property type="entry name" value="TolC-like"/>
</dbReference>
<evidence type="ECO:0000256" key="5">
    <source>
        <dbReference type="ARBA" id="ARBA00022692"/>
    </source>
</evidence>
<dbReference type="AlphaFoldDB" id="A0A420W645"/>
<keyword evidence="6" id="KW-0472">Membrane</keyword>
<feature type="coiled-coil region" evidence="8">
    <location>
        <begin position="319"/>
        <end position="360"/>
    </location>
</feature>
<evidence type="ECO:0000256" key="3">
    <source>
        <dbReference type="ARBA" id="ARBA00022448"/>
    </source>
</evidence>
<keyword evidence="8" id="KW-0175">Coiled coil</keyword>
<keyword evidence="7" id="KW-0998">Cell outer membrane</keyword>
<accession>A0A420W645</accession>